<dbReference type="SUPFAM" id="SSF54523">
    <property type="entry name" value="Pili subunits"/>
    <property type="match status" value="1"/>
</dbReference>
<dbReference type="EMBL" id="NMRN01000090">
    <property type="protein sequence ID" value="PAS91400.1"/>
    <property type="molecule type" value="Genomic_DNA"/>
</dbReference>
<comment type="caution">
    <text evidence="3">The sequence shown here is derived from an EMBL/GenBank/DDBJ whole genome shotgun (WGS) entry which is preliminary data.</text>
</comment>
<evidence type="ECO:0000313" key="4">
    <source>
        <dbReference type="Proteomes" id="UP000216107"/>
    </source>
</evidence>
<dbReference type="OrthoDB" id="5786415at2"/>
<dbReference type="Pfam" id="PF07963">
    <property type="entry name" value="N_methyl"/>
    <property type="match status" value="1"/>
</dbReference>
<protein>
    <submittedName>
        <fullName evidence="2">Prepilin-type N-terminal cleavage/methylation domain-containing protein</fullName>
    </submittedName>
</protein>
<evidence type="ECO:0000256" key="1">
    <source>
        <dbReference type="SAM" id="Phobius"/>
    </source>
</evidence>
<sequence>MFQVRLRQPSVELPIRPPVRQVFPQMRPWLLEVVDPDSASRYLIRHSPEMLCMSRRHAGTADYRYSGFTLPELVTTLVLLGLLAAVAMPRFMGRGEFDAFGAAEQTRAALRFAQKSAVAKRRQVCVTIANNQLTLRVAAQFGAACSLAIQHPQSSEDYSLQVPAGVTITPADFSFDPLGRASAAQSLNVAGGSSSLPILVEAETGYVH</sequence>
<dbReference type="Gene3D" id="3.30.700.10">
    <property type="entry name" value="Glycoprotein, Type 4 Pilin"/>
    <property type="match status" value="1"/>
</dbReference>
<evidence type="ECO:0000313" key="3">
    <source>
        <dbReference type="EMBL" id="PAS91400.1"/>
    </source>
</evidence>
<dbReference type="AlphaFoldDB" id="A0A272EP11"/>
<evidence type="ECO:0000313" key="5">
    <source>
        <dbReference type="Proteomes" id="UP000623509"/>
    </source>
</evidence>
<dbReference type="InterPro" id="IPR012902">
    <property type="entry name" value="N_methyl_site"/>
</dbReference>
<dbReference type="Proteomes" id="UP000216107">
    <property type="component" value="Unassembled WGS sequence"/>
</dbReference>
<keyword evidence="5" id="KW-1185">Reference proteome</keyword>
<name>A0A272EP11_9RHOO</name>
<keyword evidence="1" id="KW-0472">Membrane</keyword>
<dbReference type="NCBIfam" id="TIGR02532">
    <property type="entry name" value="IV_pilin_GFxxxE"/>
    <property type="match status" value="1"/>
</dbReference>
<reference evidence="3 4" key="2">
    <citation type="submission" date="2017-07" db="EMBL/GenBank/DDBJ databases">
        <title>Candidatus Dactylopiibacterium carminicum, a nitrogen-fixing symbiont of the cochineal insect Dactylopius coccus and Dactylopius opuntiae (Hemiptera: Coccoidea: Dactylopiidae).</title>
        <authorList>
            <person name="Vera A."/>
        </authorList>
    </citation>
    <scope>NUCLEOTIDE SEQUENCE [LARGE SCALE GENOMIC DNA]</scope>
    <source>
        <strain evidence="3 4">NFDCM</strain>
    </source>
</reference>
<dbReference type="InterPro" id="IPR045584">
    <property type="entry name" value="Pilin-like"/>
</dbReference>
<reference evidence="2 5" key="1">
    <citation type="submission" date="2016-08" db="EMBL/GenBank/DDBJ databases">
        <title>Candidatus Dactylopiibacterium carminicum genome sequence.</title>
        <authorList>
            <person name="Ramirez-Puebla S.T."/>
            <person name="Ormeno-Orrillo E."/>
            <person name="Vera-Ponce De Leon A."/>
            <person name="Luis L."/>
            <person name="Sanchez-Flores A."/>
            <person name="Monica R."/>
            <person name="Martinez-Romero E."/>
        </authorList>
    </citation>
    <scope>NUCLEOTIDE SEQUENCE [LARGE SCALE GENOMIC DNA]</scope>
    <source>
        <strain evidence="2">END1</strain>
    </source>
</reference>
<evidence type="ECO:0000313" key="2">
    <source>
        <dbReference type="EMBL" id="KAF7597827.1"/>
    </source>
</evidence>
<proteinExistence type="predicted"/>
<dbReference type="PROSITE" id="PS00409">
    <property type="entry name" value="PROKAR_NTER_METHYL"/>
    <property type="match status" value="1"/>
</dbReference>
<dbReference type="EMBL" id="MDUX01000086">
    <property type="protein sequence ID" value="KAF7597827.1"/>
    <property type="molecule type" value="Genomic_DNA"/>
</dbReference>
<feature type="transmembrane region" description="Helical" evidence="1">
    <location>
        <begin position="73"/>
        <end position="92"/>
    </location>
</feature>
<keyword evidence="1" id="KW-1133">Transmembrane helix</keyword>
<dbReference type="Proteomes" id="UP000623509">
    <property type="component" value="Unassembled WGS sequence"/>
</dbReference>
<accession>A0A272EP11</accession>
<organism evidence="3 4">
    <name type="scientific">Candidatus Dactylopiibacterium carminicum</name>
    <dbReference type="NCBI Taxonomy" id="857335"/>
    <lineage>
        <taxon>Bacteria</taxon>
        <taxon>Pseudomonadati</taxon>
        <taxon>Pseudomonadota</taxon>
        <taxon>Betaproteobacteria</taxon>
        <taxon>Rhodocyclales</taxon>
        <taxon>Rhodocyclaceae</taxon>
        <taxon>Candidatus Dactylopiibacterium</taxon>
    </lineage>
</organism>
<gene>
    <name evidence="2" type="ORF">BGI27_16645</name>
    <name evidence="3" type="ORF">CGU29_16655</name>
</gene>
<keyword evidence="1" id="KW-0812">Transmembrane</keyword>